<evidence type="ECO:0000256" key="3">
    <source>
        <dbReference type="ARBA" id="ARBA00022833"/>
    </source>
</evidence>
<proteinExistence type="predicted"/>
<keyword evidence="2 4" id="KW-0863">Zinc-finger</keyword>
<comment type="caution">
    <text evidence="7">The sequence shown here is derived from an EMBL/GenBank/DDBJ whole genome shotgun (WGS) entry which is preliminary data.</text>
</comment>
<feature type="region of interest" description="Disordered" evidence="5">
    <location>
        <begin position="439"/>
        <end position="462"/>
    </location>
</feature>
<dbReference type="PROSITE" id="PS51265">
    <property type="entry name" value="ZF_DBF4"/>
    <property type="match status" value="1"/>
</dbReference>
<dbReference type="Gene3D" id="6.10.250.3410">
    <property type="entry name" value="DBF zinc finger"/>
    <property type="match status" value="1"/>
</dbReference>
<dbReference type="InterPro" id="IPR038545">
    <property type="entry name" value="Znf_DBF_sf"/>
</dbReference>
<dbReference type="STRING" id="8167.A0A484BY01"/>
<reference evidence="7 8" key="1">
    <citation type="submission" date="2019-01" db="EMBL/GenBank/DDBJ databases">
        <title>A chromosome-scale genome assembly of the yellow perch, Perca flavescens.</title>
        <authorList>
            <person name="Feron R."/>
            <person name="Morvezen R."/>
            <person name="Bestin A."/>
            <person name="Haffray P."/>
            <person name="Klopp C."/>
            <person name="Zahm M."/>
            <person name="Cabau C."/>
            <person name="Roques C."/>
            <person name="Donnadieu C."/>
            <person name="Bouchez O."/>
            <person name="Christie M."/>
            <person name="Larson W."/>
            <person name="Guiguen Y."/>
        </authorList>
    </citation>
    <scope>NUCLEOTIDE SEQUENCE [LARGE SCALE GENOMIC DNA]</scope>
    <source>
        <strain evidence="7">YP-PL-M2</strain>
        <tissue evidence="7">Blood</tissue>
    </source>
</reference>
<keyword evidence="1" id="KW-0479">Metal-binding</keyword>
<keyword evidence="3" id="KW-0862">Zinc</keyword>
<gene>
    <name evidence="7" type="ORF">EPR50_G00235190</name>
</gene>
<feature type="compositionally biased region" description="Low complexity" evidence="5">
    <location>
        <begin position="167"/>
        <end position="178"/>
    </location>
</feature>
<organism evidence="7 8">
    <name type="scientific">Perca flavescens</name>
    <name type="common">American yellow perch</name>
    <name type="synonym">Morone flavescens</name>
    <dbReference type="NCBI Taxonomy" id="8167"/>
    <lineage>
        <taxon>Eukaryota</taxon>
        <taxon>Metazoa</taxon>
        <taxon>Chordata</taxon>
        <taxon>Craniata</taxon>
        <taxon>Vertebrata</taxon>
        <taxon>Euteleostomi</taxon>
        <taxon>Actinopterygii</taxon>
        <taxon>Neopterygii</taxon>
        <taxon>Teleostei</taxon>
        <taxon>Neoteleostei</taxon>
        <taxon>Acanthomorphata</taxon>
        <taxon>Eupercaria</taxon>
        <taxon>Perciformes</taxon>
        <taxon>Percoidei</taxon>
        <taxon>Percidae</taxon>
        <taxon>Percinae</taxon>
        <taxon>Perca</taxon>
    </lineage>
</organism>
<evidence type="ECO:0000256" key="2">
    <source>
        <dbReference type="ARBA" id="ARBA00022771"/>
    </source>
</evidence>
<keyword evidence="8" id="KW-1185">Reference proteome</keyword>
<protein>
    <recommendedName>
        <fullName evidence="6">DBF4-type domain-containing protein</fullName>
    </recommendedName>
</protein>
<feature type="compositionally biased region" description="Low complexity" evidence="5">
    <location>
        <begin position="543"/>
        <end position="560"/>
    </location>
</feature>
<dbReference type="GO" id="GO:0003676">
    <property type="term" value="F:nucleic acid binding"/>
    <property type="evidence" value="ECO:0007669"/>
    <property type="project" value="InterPro"/>
</dbReference>
<feature type="domain" description="DBF4-type" evidence="6">
    <location>
        <begin position="32"/>
        <end position="58"/>
    </location>
</feature>
<dbReference type="AlphaFoldDB" id="A0A484BY01"/>
<evidence type="ECO:0000259" key="6">
    <source>
        <dbReference type="PROSITE" id="PS51265"/>
    </source>
</evidence>
<dbReference type="GO" id="GO:0008270">
    <property type="term" value="F:zinc ion binding"/>
    <property type="evidence" value="ECO:0007669"/>
    <property type="project" value="UniProtKB-KW"/>
</dbReference>
<name>A0A484BY01_PERFV</name>
<feature type="region of interest" description="Disordered" evidence="5">
    <location>
        <begin position="1"/>
        <end position="35"/>
    </location>
</feature>
<evidence type="ECO:0000256" key="1">
    <source>
        <dbReference type="ARBA" id="ARBA00022723"/>
    </source>
</evidence>
<dbReference type="InterPro" id="IPR006572">
    <property type="entry name" value="Znf_DBF"/>
</dbReference>
<dbReference type="Proteomes" id="UP000295070">
    <property type="component" value="Chromosome 24"/>
</dbReference>
<evidence type="ECO:0000256" key="5">
    <source>
        <dbReference type="SAM" id="MobiDB-lite"/>
    </source>
</evidence>
<feature type="region of interest" description="Disordered" evidence="5">
    <location>
        <begin position="534"/>
        <end position="660"/>
    </location>
</feature>
<feature type="compositionally biased region" description="Basic residues" evidence="5">
    <location>
        <begin position="152"/>
        <end position="163"/>
    </location>
</feature>
<dbReference type="EMBL" id="SCKG01000024">
    <property type="protein sequence ID" value="TDG96010.1"/>
    <property type="molecule type" value="Genomic_DNA"/>
</dbReference>
<dbReference type="PANTHER" id="PTHR21639">
    <property type="entry name" value="DBF4-TYPE ZINC FINGER-CONTAINING PROTEIN 2"/>
    <property type="match status" value="1"/>
</dbReference>
<feature type="compositionally biased region" description="Basic and acidic residues" evidence="5">
    <location>
        <begin position="596"/>
        <end position="608"/>
    </location>
</feature>
<dbReference type="InterPro" id="IPR038890">
    <property type="entry name" value="ZDBF2"/>
</dbReference>
<sequence>MSDSSDEGDQRKEEESTSRMWAESEPGPSRARPSRQGYCGYCRVLYNNLDQHLSSLRHLDSVRASSRGSSAAVSTPSSTRTKLTLLERFLQDVLKHHPHSYHSSPSQADLSPVSTPPMAREGVCPERLSAPIREQQEGCPAPEGHPQTPAPVHRKAHRKTNRRKTSESSSSSQTRVSSLNLADRGLRFPWLVWQKQRRKVQKEEAFSSDHSDSLDRTIEEVIQMCCHGDQQEEMDSFHFSLPVSMETQSDNWDAPVQVRGDSPVQVSQTEGRSLIGLLDAQVTLEDPGYSYRLDSALIGGGAKGGGATDSYLALPIDQVLPVPEHFPESFRGKSWLQIQQEDEMKVERLVQQFRRGRFLCYFESESLARYGRRRHNSKEAEPDSGVLPLLDGDDDEVSACFRKRRRRGFRVASRCQVVKVSRSTQTLRLVIPAVCEPASEAPPPDVPAANQEPPAERTPAARPWRSLPASYRGIVTPLQPRSQLLFLLCSPSGSAPPYSPLGSAHKRCRKKTRPLERPGSKVTYKRLPVSFYEPGSNRILSHAPRGSAPRGPAPRGSAPSRTPPPCVRQLFRSLSPDLNAASRVRGHRSPLSALSRDSDKRDKQEVARRRGGASRRGRRARGGGRDRTRPPQTPKRRRTGAQAAPNQPRREGLRSSRGRS</sequence>
<dbReference type="PANTHER" id="PTHR21639:SF5">
    <property type="entry name" value="DBF4-TYPE ZINC FINGER-CONTAINING PROTEIN 2"/>
    <property type="match status" value="1"/>
</dbReference>
<accession>A0A484BY01</accession>
<evidence type="ECO:0000313" key="8">
    <source>
        <dbReference type="Proteomes" id="UP000295070"/>
    </source>
</evidence>
<evidence type="ECO:0000256" key="4">
    <source>
        <dbReference type="PROSITE-ProRule" id="PRU00600"/>
    </source>
</evidence>
<feature type="compositionally biased region" description="Basic and acidic residues" evidence="5">
    <location>
        <begin position="8"/>
        <end position="17"/>
    </location>
</feature>
<feature type="region of interest" description="Disordered" evidence="5">
    <location>
        <begin position="97"/>
        <end position="121"/>
    </location>
</feature>
<feature type="region of interest" description="Disordered" evidence="5">
    <location>
        <begin position="136"/>
        <end position="178"/>
    </location>
</feature>
<feature type="compositionally biased region" description="Basic residues" evidence="5">
    <location>
        <begin position="609"/>
        <end position="622"/>
    </location>
</feature>
<evidence type="ECO:0000313" key="7">
    <source>
        <dbReference type="EMBL" id="TDG96010.1"/>
    </source>
</evidence>
<feature type="region of interest" description="Disordered" evidence="5">
    <location>
        <begin position="498"/>
        <end position="522"/>
    </location>
</feature>